<evidence type="ECO:0000256" key="6">
    <source>
        <dbReference type="ARBA" id="ARBA00022840"/>
    </source>
</evidence>
<dbReference type="InterPro" id="IPR000719">
    <property type="entry name" value="Prot_kinase_dom"/>
</dbReference>
<evidence type="ECO:0000256" key="4">
    <source>
        <dbReference type="ARBA" id="ARBA00022741"/>
    </source>
</evidence>
<evidence type="ECO:0000256" key="3">
    <source>
        <dbReference type="ARBA" id="ARBA00022679"/>
    </source>
</evidence>
<dbReference type="InterPro" id="IPR049587">
    <property type="entry name" value="TNK-like_SAM"/>
</dbReference>
<evidence type="ECO:0000256" key="9">
    <source>
        <dbReference type="SAM" id="MobiDB-lite"/>
    </source>
</evidence>
<protein>
    <recommendedName>
        <fullName evidence="1">non-specific protein-tyrosine kinase</fullName>
        <ecNumber evidence="1">2.7.10.2</ecNumber>
    </recommendedName>
</protein>
<dbReference type="PROSITE" id="PS00109">
    <property type="entry name" value="PROTEIN_KINASE_TYR"/>
    <property type="match status" value="1"/>
</dbReference>
<dbReference type="InterPro" id="IPR001245">
    <property type="entry name" value="Ser-Thr/Tyr_kinase_cat_dom"/>
</dbReference>
<keyword evidence="4" id="KW-0547">Nucleotide-binding</keyword>
<keyword evidence="6" id="KW-0067">ATP-binding</keyword>
<dbReference type="RefSeq" id="XP_014674284.1">
    <property type="nucleotide sequence ID" value="XM_014818798.1"/>
</dbReference>
<keyword evidence="2" id="KW-0728">SH3 domain</keyword>
<dbReference type="PANTHER" id="PTHR24418">
    <property type="entry name" value="TYROSINE-PROTEIN KINASE"/>
    <property type="match status" value="1"/>
</dbReference>
<dbReference type="Pfam" id="PF22931">
    <property type="entry name" value="SAM_TNK"/>
    <property type="match status" value="1"/>
</dbReference>
<feature type="region of interest" description="Disordered" evidence="9">
    <location>
        <begin position="266"/>
        <end position="300"/>
    </location>
</feature>
<feature type="compositionally biased region" description="Basic residues" evidence="9">
    <location>
        <begin position="344"/>
        <end position="354"/>
    </location>
</feature>
<dbReference type="Gene3D" id="1.10.510.10">
    <property type="entry name" value="Transferase(Phosphotransferase) domain 1"/>
    <property type="match status" value="2"/>
</dbReference>
<dbReference type="EC" id="2.7.10.2" evidence="1"/>
<evidence type="ECO:0000313" key="11">
    <source>
        <dbReference type="Proteomes" id="UP000695022"/>
    </source>
</evidence>
<name>A0ABM1EQ13_PRICU</name>
<keyword evidence="5" id="KW-0418">Kinase</keyword>
<evidence type="ECO:0000259" key="10">
    <source>
        <dbReference type="PROSITE" id="PS50011"/>
    </source>
</evidence>
<dbReference type="InterPro" id="IPR008266">
    <property type="entry name" value="Tyr_kinase_AS"/>
</dbReference>
<evidence type="ECO:0000256" key="7">
    <source>
        <dbReference type="ARBA" id="ARBA00023137"/>
    </source>
</evidence>
<dbReference type="InterPro" id="IPR050198">
    <property type="entry name" value="Non-receptor_tyrosine_kinases"/>
</dbReference>
<evidence type="ECO:0000256" key="5">
    <source>
        <dbReference type="ARBA" id="ARBA00022777"/>
    </source>
</evidence>
<proteinExistence type="predicted"/>
<keyword evidence="7" id="KW-0829">Tyrosine-protein kinase</keyword>
<accession>A0ABM1EQ13</accession>
<keyword evidence="3" id="KW-0808">Transferase</keyword>
<feature type="region of interest" description="Disordered" evidence="9">
    <location>
        <begin position="379"/>
        <end position="409"/>
    </location>
</feature>
<dbReference type="PROSITE" id="PS50011">
    <property type="entry name" value="PROTEIN_KINASE_DOM"/>
    <property type="match status" value="1"/>
</dbReference>
<reference evidence="12" key="1">
    <citation type="submission" date="2025-08" db="UniProtKB">
        <authorList>
            <consortium name="RefSeq"/>
        </authorList>
    </citation>
    <scope>IDENTIFICATION</scope>
</reference>
<dbReference type="Proteomes" id="UP000695022">
    <property type="component" value="Unplaced"/>
</dbReference>
<feature type="domain" description="Protein kinase" evidence="10">
    <location>
        <begin position="50"/>
        <end position="552"/>
    </location>
</feature>
<sequence>MAARGGSGGEDDGVAWLYDLLAEVQLEQFFVKIRDELQVTRLSHFDYVKPEDLEKIGMSRPGVRRLMDAVKKCKAAGRRTWVAKILPMKSDKSSANAAAAAASKTPPGGSDGGRALTCLINAKDIVMYSKLGDGSFGVVNKGDWTTPARRKVAELAPLGSLLDRLRSEGHRIVISTLCEYAVQVANGMAYLESKRFIHRDLACRNVLLASREKGSVSLLAESPGVVVAAAADGGWLASAPCLLSSSPASSSDQQTRAAAIAREAQARVAPGNDDAASSTPGLPPRAPIQPTPGGAGGAEHLLDALPNVELPRGESDPFDTSAAARLPPFVDRNMRAAAQQHPHPLPHHPLHHHQQQQQQQQRIAPMLQDGIQVSSTHYFLIPPKPDRNPASSASSASSSAPGSSSSSHEYLNLADPIATTTRQPQTAEVRPFLVDVAAGNQQQQQQTPAVLSWASLTGFKPVMAVDNHFQHPQQSHASDAWMFGVTLWEMFTFGEEPWVGYNGTQILQMIDREGKRLSKPSACPHDVYQLMKQCWAHRPHDRPAFVALKELLCEARPVEMKAMQACKEEGKLEVEVGDYIVIVDGR</sequence>
<dbReference type="InterPro" id="IPR055175">
    <property type="entry name" value="ACK/TNK-like_SAM"/>
</dbReference>
<dbReference type="InterPro" id="IPR020635">
    <property type="entry name" value="Tyr_kinase_cat_dom"/>
</dbReference>
<evidence type="ECO:0000256" key="2">
    <source>
        <dbReference type="ARBA" id="ARBA00022443"/>
    </source>
</evidence>
<feature type="compositionally biased region" description="Pro residues" evidence="9">
    <location>
        <begin position="281"/>
        <end position="290"/>
    </location>
</feature>
<comment type="catalytic activity">
    <reaction evidence="8">
        <text>L-threonyl-[protein] + ATP = O-phospho-L-threonyl-[protein] + ADP + H(+)</text>
        <dbReference type="Rhea" id="RHEA:46608"/>
        <dbReference type="Rhea" id="RHEA-COMP:11060"/>
        <dbReference type="Rhea" id="RHEA-COMP:11605"/>
        <dbReference type="ChEBI" id="CHEBI:15378"/>
        <dbReference type="ChEBI" id="CHEBI:30013"/>
        <dbReference type="ChEBI" id="CHEBI:30616"/>
        <dbReference type="ChEBI" id="CHEBI:61977"/>
        <dbReference type="ChEBI" id="CHEBI:456216"/>
        <dbReference type="EC" id="2.7.11.1"/>
    </reaction>
</comment>
<feature type="compositionally biased region" description="Low complexity" evidence="9">
    <location>
        <begin position="389"/>
        <end position="407"/>
    </location>
</feature>
<dbReference type="Pfam" id="PF07714">
    <property type="entry name" value="PK_Tyr_Ser-Thr"/>
    <property type="match status" value="2"/>
</dbReference>
<feature type="region of interest" description="Disordered" evidence="9">
    <location>
        <begin position="340"/>
        <end position="363"/>
    </location>
</feature>
<dbReference type="SUPFAM" id="SSF56112">
    <property type="entry name" value="Protein kinase-like (PK-like)"/>
    <property type="match status" value="1"/>
</dbReference>
<dbReference type="SMART" id="SM00219">
    <property type="entry name" value="TyrKc"/>
    <property type="match status" value="1"/>
</dbReference>
<dbReference type="GeneID" id="106814481"/>
<dbReference type="Gene3D" id="3.30.200.20">
    <property type="entry name" value="Phosphorylase Kinase, domain 1"/>
    <property type="match status" value="1"/>
</dbReference>
<dbReference type="CDD" id="cd09539">
    <property type="entry name" value="SAM_TNK-like"/>
    <property type="match status" value="1"/>
</dbReference>
<dbReference type="InterPro" id="IPR011009">
    <property type="entry name" value="Kinase-like_dom_sf"/>
</dbReference>
<keyword evidence="11" id="KW-1185">Reference proteome</keyword>
<evidence type="ECO:0000256" key="8">
    <source>
        <dbReference type="ARBA" id="ARBA00047899"/>
    </source>
</evidence>
<evidence type="ECO:0000313" key="12">
    <source>
        <dbReference type="RefSeq" id="XP_014674284.1"/>
    </source>
</evidence>
<organism evidence="11 12">
    <name type="scientific">Priapulus caudatus</name>
    <name type="common">Priapulid worm</name>
    <dbReference type="NCBI Taxonomy" id="37621"/>
    <lineage>
        <taxon>Eukaryota</taxon>
        <taxon>Metazoa</taxon>
        <taxon>Ecdysozoa</taxon>
        <taxon>Scalidophora</taxon>
        <taxon>Priapulida</taxon>
        <taxon>Priapulimorpha</taxon>
        <taxon>Priapulimorphida</taxon>
        <taxon>Priapulidae</taxon>
        <taxon>Priapulus</taxon>
    </lineage>
</organism>
<gene>
    <name evidence="12" type="primary">LOC106814481</name>
</gene>
<evidence type="ECO:0000256" key="1">
    <source>
        <dbReference type="ARBA" id="ARBA00011903"/>
    </source>
</evidence>